<dbReference type="CDD" id="cd06529">
    <property type="entry name" value="S24_LexA-like"/>
    <property type="match status" value="1"/>
</dbReference>
<evidence type="ECO:0000259" key="4">
    <source>
        <dbReference type="Pfam" id="PF00717"/>
    </source>
</evidence>
<organism evidence="5 6">
    <name type="scientific">Delftia acidovorans</name>
    <name type="common">Pseudomonas acidovorans</name>
    <name type="synonym">Comamonas acidovorans</name>
    <dbReference type="NCBI Taxonomy" id="80866"/>
    <lineage>
        <taxon>Bacteria</taxon>
        <taxon>Pseudomonadati</taxon>
        <taxon>Pseudomonadota</taxon>
        <taxon>Betaproteobacteria</taxon>
        <taxon>Burkholderiales</taxon>
        <taxon>Comamonadaceae</taxon>
        <taxon>Delftia</taxon>
    </lineage>
</organism>
<gene>
    <name evidence="5" type="ORF">SGN30_27905</name>
</gene>
<protein>
    <submittedName>
        <fullName evidence="5">S24 family peptidase</fullName>
    </submittedName>
</protein>
<accession>A0AAJ2R336</accession>
<dbReference type="Proteomes" id="UP001287445">
    <property type="component" value="Unassembled WGS sequence"/>
</dbReference>
<keyword evidence="2" id="KW-0238">DNA-binding</keyword>
<evidence type="ECO:0000313" key="5">
    <source>
        <dbReference type="EMBL" id="MDX4957260.1"/>
    </source>
</evidence>
<dbReference type="InterPro" id="IPR039418">
    <property type="entry name" value="LexA-like"/>
</dbReference>
<evidence type="ECO:0000256" key="3">
    <source>
        <dbReference type="ARBA" id="ARBA00023163"/>
    </source>
</evidence>
<dbReference type="InterPro" id="IPR036286">
    <property type="entry name" value="LexA/Signal_pep-like_sf"/>
</dbReference>
<dbReference type="InterPro" id="IPR015927">
    <property type="entry name" value="Peptidase_S24_S26A/B/C"/>
</dbReference>
<evidence type="ECO:0000313" key="6">
    <source>
        <dbReference type="Proteomes" id="UP001287445"/>
    </source>
</evidence>
<comment type="caution">
    <text evidence="5">The sequence shown here is derived from an EMBL/GenBank/DDBJ whole genome shotgun (WGS) entry which is preliminary data.</text>
</comment>
<evidence type="ECO:0000256" key="1">
    <source>
        <dbReference type="ARBA" id="ARBA00023015"/>
    </source>
</evidence>
<feature type="domain" description="Peptidase S24/S26A/S26B/S26C" evidence="4">
    <location>
        <begin position="96"/>
        <end position="207"/>
    </location>
</feature>
<dbReference type="RefSeq" id="WP_319076725.1">
    <property type="nucleotide sequence ID" value="NZ_JAWWMZ010000016.1"/>
</dbReference>
<name>A0AAJ2R336_DELAC</name>
<proteinExistence type="predicted"/>
<dbReference type="Pfam" id="PF00717">
    <property type="entry name" value="Peptidase_S24"/>
    <property type="match status" value="1"/>
</dbReference>
<dbReference type="SUPFAM" id="SSF51306">
    <property type="entry name" value="LexA/Signal peptidase"/>
    <property type="match status" value="1"/>
</dbReference>
<dbReference type="PANTHER" id="PTHR40661:SF3">
    <property type="entry name" value="FELS-1 PROPHAGE TRANSCRIPTIONAL REGULATOR"/>
    <property type="match status" value="1"/>
</dbReference>
<evidence type="ECO:0000256" key="2">
    <source>
        <dbReference type="ARBA" id="ARBA00023125"/>
    </source>
</evidence>
<keyword evidence="1" id="KW-0805">Transcription regulation</keyword>
<dbReference type="PANTHER" id="PTHR40661">
    <property type="match status" value="1"/>
</dbReference>
<sequence length="224" mass="24840">MIQASLNFSPMSNDSTRRAEFAAYFEKRFGGDRQRFMQETGISKGRVSQYFDEDESFGELAAVRLAERLGVQPGEIFRSLSANKPPKSGKKPGVPVVGTAQLGDNGHFCELQYPVGHGDGQIRWASKDGSAYAVRCKGESMKPRIRNGEFVIVEPSHPYAPGDEVLVRSLDGRVMVKQLAYVRDGMVHLDSVNESHPRISIEETEIESIQYVAGIAKSALWDEE</sequence>
<dbReference type="AlphaFoldDB" id="A0AAJ2R336"/>
<dbReference type="Gene3D" id="2.10.109.10">
    <property type="entry name" value="Umud Fragment, subunit A"/>
    <property type="match status" value="1"/>
</dbReference>
<dbReference type="EMBL" id="JAWWMZ010000016">
    <property type="protein sequence ID" value="MDX4957260.1"/>
    <property type="molecule type" value="Genomic_DNA"/>
</dbReference>
<reference evidence="5" key="1">
    <citation type="submission" date="2023-11" db="EMBL/GenBank/DDBJ databases">
        <title>Identification and selenium tolerance of Delftia acidovorans R3-25.</title>
        <authorList>
            <person name="Zhang S."/>
            <person name="Liu Y."/>
            <person name="Guo Y."/>
        </authorList>
    </citation>
    <scope>NUCLEOTIDE SEQUENCE</scope>
    <source>
        <strain evidence="5">R3-25</strain>
    </source>
</reference>
<dbReference type="GO" id="GO:0003677">
    <property type="term" value="F:DNA binding"/>
    <property type="evidence" value="ECO:0007669"/>
    <property type="project" value="UniProtKB-KW"/>
</dbReference>
<keyword evidence="3" id="KW-0804">Transcription</keyword>